<gene>
    <name evidence="8" type="ORF">AUJ59_01100</name>
</gene>
<evidence type="ECO:0000256" key="2">
    <source>
        <dbReference type="ARBA" id="ARBA00021310"/>
    </source>
</evidence>
<dbReference type="GO" id="GO:0006302">
    <property type="term" value="P:double-strand break repair"/>
    <property type="evidence" value="ECO:0007669"/>
    <property type="project" value="TreeGrafter"/>
</dbReference>
<evidence type="ECO:0000256" key="3">
    <source>
        <dbReference type="ARBA" id="ARBA00022763"/>
    </source>
</evidence>
<dbReference type="Proteomes" id="UP000183144">
    <property type="component" value="Unassembled WGS sequence"/>
</dbReference>
<evidence type="ECO:0000259" key="7">
    <source>
        <dbReference type="Pfam" id="PF11967"/>
    </source>
</evidence>
<dbReference type="InterPro" id="IPR042242">
    <property type="entry name" value="RecO_C"/>
</dbReference>
<dbReference type="InterPro" id="IPR003717">
    <property type="entry name" value="RecO"/>
</dbReference>
<dbReference type="AlphaFoldDB" id="A0A1J4RUH8"/>
<dbReference type="GO" id="GO:0043590">
    <property type="term" value="C:bacterial nucleoid"/>
    <property type="evidence" value="ECO:0007669"/>
    <property type="project" value="TreeGrafter"/>
</dbReference>
<dbReference type="EMBL" id="MNUI01000021">
    <property type="protein sequence ID" value="OIN89621.1"/>
    <property type="molecule type" value="Genomic_DNA"/>
</dbReference>
<evidence type="ECO:0000313" key="9">
    <source>
        <dbReference type="Proteomes" id="UP000183144"/>
    </source>
</evidence>
<dbReference type="Pfam" id="PF02565">
    <property type="entry name" value="RecO_C"/>
    <property type="match status" value="1"/>
</dbReference>
<organism evidence="8 9">
    <name type="scientific">Candidatus Beckwithbacteria bacterium CG1_02_47_37</name>
    <dbReference type="NCBI Taxonomy" id="1805034"/>
    <lineage>
        <taxon>Bacteria</taxon>
        <taxon>Candidatus Beckwithiibacteriota</taxon>
    </lineage>
</organism>
<accession>A0A1J4RUH8</accession>
<dbReference type="InterPro" id="IPR012340">
    <property type="entry name" value="NA-bd_OB-fold"/>
</dbReference>
<dbReference type="GO" id="GO:0006310">
    <property type="term" value="P:DNA recombination"/>
    <property type="evidence" value="ECO:0007669"/>
    <property type="project" value="UniProtKB-KW"/>
</dbReference>
<reference evidence="8 9" key="1">
    <citation type="journal article" date="2016" name="Environ. Microbiol.">
        <title>Genomic resolution of a cold subsurface aquifer community provides metabolic insights for novel microbes adapted to high CO concentrations.</title>
        <authorList>
            <person name="Probst A.J."/>
            <person name="Castelle C.J."/>
            <person name="Singh A."/>
            <person name="Brown C.T."/>
            <person name="Anantharaman K."/>
            <person name="Sharon I."/>
            <person name="Hug L.A."/>
            <person name="Burstein D."/>
            <person name="Emerson J.B."/>
            <person name="Thomas B.C."/>
            <person name="Banfield J.F."/>
        </authorList>
    </citation>
    <scope>NUCLEOTIDE SEQUENCE [LARGE SCALE GENOMIC DNA]</scope>
    <source>
        <strain evidence="8">CG1_02_47_37</strain>
    </source>
</reference>
<comment type="caution">
    <text evidence="8">The sequence shown here is derived from an EMBL/GenBank/DDBJ whole genome shotgun (WGS) entry which is preliminary data.</text>
</comment>
<evidence type="ECO:0000256" key="5">
    <source>
        <dbReference type="ARBA" id="ARBA00023204"/>
    </source>
</evidence>
<keyword evidence="4" id="KW-0233">DNA recombination</keyword>
<dbReference type="InterPro" id="IPR037278">
    <property type="entry name" value="ARFGAP/RecO"/>
</dbReference>
<dbReference type="STRING" id="1805034.AUJ59_01100"/>
<sequence>MPGSFKAEAIVIKRTNLGEADRLVTVFSKDRGKLTLIAKGIRRLTSRKKGHLELFNQVRLQIAKGKNLDLITEAETINNFSRLRGNLNRVRIAYLLLELVDKLTAENQEHQEVYVLLGETLSQLNGHSASNNLIADFEAQLLTRLGFGLPPRPDRASLEAHILTITEKPLNSKKLK</sequence>
<dbReference type="PANTHER" id="PTHR33991">
    <property type="entry name" value="DNA REPAIR PROTEIN RECO"/>
    <property type="match status" value="1"/>
</dbReference>
<comment type="similarity">
    <text evidence="1">Belongs to the RecO family.</text>
</comment>
<proteinExistence type="inferred from homology"/>
<protein>
    <recommendedName>
        <fullName evidence="2">DNA repair protein RecO</fullName>
    </recommendedName>
    <alternativeName>
        <fullName evidence="6">Recombination protein O</fullName>
    </alternativeName>
</protein>
<evidence type="ECO:0000256" key="4">
    <source>
        <dbReference type="ARBA" id="ARBA00023172"/>
    </source>
</evidence>
<dbReference type="Gene3D" id="1.20.1440.120">
    <property type="entry name" value="Recombination protein O, C-terminal domain"/>
    <property type="match status" value="1"/>
</dbReference>
<dbReference type="NCBIfam" id="TIGR00613">
    <property type="entry name" value="reco"/>
    <property type="match status" value="1"/>
</dbReference>
<name>A0A1J4RUH8_9BACT</name>
<dbReference type="InterPro" id="IPR022572">
    <property type="entry name" value="DNA_rep/recomb_RecO_N"/>
</dbReference>
<dbReference type="SUPFAM" id="SSF57863">
    <property type="entry name" value="ArfGap/RecO-like zinc finger"/>
    <property type="match status" value="1"/>
</dbReference>
<evidence type="ECO:0000256" key="1">
    <source>
        <dbReference type="ARBA" id="ARBA00007452"/>
    </source>
</evidence>
<evidence type="ECO:0000313" key="8">
    <source>
        <dbReference type="EMBL" id="OIN89621.1"/>
    </source>
</evidence>
<dbReference type="Pfam" id="PF11967">
    <property type="entry name" value="RecO_N"/>
    <property type="match status" value="1"/>
</dbReference>
<feature type="domain" description="DNA replication/recombination mediator RecO N-terminal" evidence="7">
    <location>
        <begin position="4"/>
        <end position="80"/>
    </location>
</feature>
<evidence type="ECO:0000256" key="6">
    <source>
        <dbReference type="ARBA" id="ARBA00033409"/>
    </source>
</evidence>
<keyword evidence="5" id="KW-0234">DNA repair</keyword>
<dbReference type="PANTHER" id="PTHR33991:SF1">
    <property type="entry name" value="DNA REPAIR PROTEIN RECO"/>
    <property type="match status" value="1"/>
</dbReference>
<keyword evidence="3" id="KW-0227">DNA damage</keyword>
<dbReference type="Gene3D" id="2.40.50.140">
    <property type="entry name" value="Nucleic acid-binding proteins"/>
    <property type="match status" value="1"/>
</dbReference>
<dbReference type="SUPFAM" id="SSF50249">
    <property type="entry name" value="Nucleic acid-binding proteins"/>
    <property type="match status" value="1"/>
</dbReference>